<proteinExistence type="predicted"/>
<sequence>MGKGYRSGRLGEEIRRIVSDLLLREIKDPRLSGMVSISAVEVTEDGSYATVYITVLGSKPSEETSGEKKDEVLAAFKSAKGLIRREIGKQVKLRHVPDLLFKFDTSLEYGRHISKLIDNLGIEKADEENDEKHTESDRS</sequence>
<organism evidence="1 2">
    <name type="scientific">Anoxybacterium hadale</name>
    <dbReference type="NCBI Taxonomy" id="3408580"/>
    <lineage>
        <taxon>Bacteria</taxon>
        <taxon>Bacillati</taxon>
        <taxon>Bacillota</taxon>
        <taxon>Clostridia</taxon>
        <taxon>Peptostreptococcales</taxon>
        <taxon>Anaerovoracaceae</taxon>
        <taxon>Anoxybacterium</taxon>
    </lineage>
</organism>
<keyword evidence="2" id="KW-1185">Reference proteome</keyword>
<dbReference type="Proteomes" id="UP000594014">
    <property type="component" value="Chromosome"/>
</dbReference>
<name>A0ACD1A7Y5_9FIRM</name>
<evidence type="ECO:0000313" key="2">
    <source>
        <dbReference type="Proteomes" id="UP000594014"/>
    </source>
</evidence>
<accession>A0ACD1A7Y5</accession>
<evidence type="ECO:0000313" key="1">
    <source>
        <dbReference type="EMBL" id="QOX62567.1"/>
    </source>
</evidence>
<dbReference type="EMBL" id="CP042469">
    <property type="protein sequence ID" value="QOX62567.1"/>
    <property type="molecule type" value="Genomic_DNA"/>
</dbReference>
<protein>
    <submittedName>
        <fullName evidence="1">30S ribosome-binding factor RbfA</fullName>
    </submittedName>
</protein>
<gene>
    <name evidence="1" type="primary">rbfA</name>
    <name evidence="1" type="ORF">FRZ06_04010</name>
</gene>
<reference evidence="1" key="1">
    <citation type="submission" date="2019-08" db="EMBL/GenBank/DDBJ databases">
        <title>Genome sequence of Clostridiales bacterium MT110.</title>
        <authorList>
            <person name="Cao J."/>
        </authorList>
    </citation>
    <scope>NUCLEOTIDE SEQUENCE</scope>
    <source>
        <strain evidence="1">MT110</strain>
    </source>
</reference>